<dbReference type="OrthoDB" id="48361at2759"/>
<dbReference type="Pfam" id="PF00651">
    <property type="entry name" value="BTB"/>
    <property type="match status" value="1"/>
</dbReference>
<dbReference type="InterPro" id="IPR000210">
    <property type="entry name" value="BTB/POZ_dom"/>
</dbReference>
<evidence type="ECO:0000259" key="2">
    <source>
        <dbReference type="PROSITE" id="PS50097"/>
    </source>
</evidence>
<evidence type="ECO:0000313" key="4">
    <source>
        <dbReference type="Proteomes" id="UP001153069"/>
    </source>
</evidence>
<dbReference type="Proteomes" id="UP001153069">
    <property type="component" value="Unassembled WGS sequence"/>
</dbReference>
<sequence length="399" mass="45537">MSSSSATQRLLLSLKRKEKSSGTDINSNEPTPKAARKDEGPPAKDGNAELKWRGDPDKTYSDWKIEVVRSDDLKEDGSELKVVTYHVHKATLACGDRKSEYFDRLFQNGDKFPEGQQSTSRIELHLMAAKAFPDMLDYLYDHSKELNISTGTAASLYHLGEYFEIHQLKCDALEFIKKAPLTIYDVIVEHAMKFHNDTIIEAIGEVLSQKIEDIDPDGDIVTDVFSPPLWLHISRFMDKGDEIDGKQLSYLIAQFVKWHKNSLDTATFEELTSEKNMPFLEEGSSLLFLEVEEFLRKKGGNDVVAEGTLLAKRCAKAIAAGDFEYNGNSQKESLWRILNTHPAMLKEVFFESNKNFLKCKRELKKYQREPKRRSQLSAALDVKLSRSYRQGKQLPPKFR</sequence>
<feature type="region of interest" description="Disordered" evidence="1">
    <location>
        <begin position="1"/>
        <end position="53"/>
    </location>
</feature>
<feature type="domain" description="BTB" evidence="2">
    <location>
        <begin position="85"/>
        <end position="148"/>
    </location>
</feature>
<evidence type="ECO:0000313" key="3">
    <source>
        <dbReference type="EMBL" id="CAB9512037.1"/>
    </source>
</evidence>
<keyword evidence="4" id="KW-1185">Reference proteome</keyword>
<organism evidence="3 4">
    <name type="scientific">Seminavis robusta</name>
    <dbReference type="NCBI Taxonomy" id="568900"/>
    <lineage>
        <taxon>Eukaryota</taxon>
        <taxon>Sar</taxon>
        <taxon>Stramenopiles</taxon>
        <taxon>Ochrophyta</taxon>
        <taxon>Bacillariophyta</taxon>
        <taxon>Bacillariophyceae</taxon>
        <taxon>Bacillariophycidae</taxon>
        <taxon>Naviculales</taxon>
        <taxon>Naviculaceae</taxon>
        <taxon>Seminavis</taxon>
    </lineage>
</organism>
<dbReference type="PROSITE" id="PS50097">
    <property type="entry name" value="BTB"/>
    <property type="match status" value="1"/>
</dbReference>
<comment type="caution">
    <text evidence="3">The sequence shown here is derived from an EMBL/GenBank/DDBJ whole genome shotgun (WGS) entry which is preliminary data.</text>
</comment>
<dbReference type="SMART" id="SM00225">
    <property type="entry name" value="BTB"/>
    <property type="match status" value="1"/>
</dbReference>
<dbReference type="CDD" id="cd18186">
    <property type="entry name" value="BTB_POZ_ZBTB_KLHL-like"/>
    <property type="match status" value="1"/>
</dbReference>
<reference evidence="3" key="1">
    <citation type="submission" date="2020-06" db="EMBL/GenBank/DDBJ databases">
        <authorList>
            <consortium name="Plant Systems Biology data submission"/>
        </authorList>
    </citation>
    <scope>NUCLEOTIDE SEQUENCE</scope>
    <source>
        <strain evidence="3">D6</strain>
    </source>
</reference>
<evidence type="ECO:0000256" key="1">
    <source>
        <dbReference type="SAM" id="MobiDB-lite"/>
    </source>
</evidence>
<dbReference type="Gene3D" id="3.30.710.10">
    <property type="entry name" value="Potassium Channel Kv1.1, Chain A"/>
    <property type="match status" value="1"/>
</dbReference>
<dbReference type="InterPro" id="IPR011333">
    <property type="entry name" value="SKP1/BTB/POZ_sf"/>
</dbReference>
<proteinExistence type="predicted"/>
<name>A0A9N8HGL5_9STRA</name>
<feature type="compositionally biased region" description="Basic and acidic residues" evidence="1">
    <location>
        <begin position="35"/>
        <end position="53"/>
    </location>
</feature>
<protein>
    <submittedName>
        <fullName evidence="3">Nervous system development</fullName>
    </submittedName>
</protein>
<dbReference type="SUPFAM" id="SSF54695">
    <property type="entry name" value="POZ domain"/>
    <property type="match status" value="1"/>
</dbReference>
<dbReference type="EMBL" id="CAICTM010000514">
    <property type="protein sequence ID" value="CAB9512037.1"/>
    <property type="molecule type" value="Genomic_DNA"/>
</dbReference>
<accession>A0A9N8HGL5</accession>
<gene>
    <name evidence="3" type="ORF">SEMRO_515_G158260.1</name>
</gene>
<dbReference type="AlphaFoldDB" id="A0A9N8HGL5"/>